<dbReference type="GO" id="GO:0016592">
    <property type="term" value="C:mediator complex"/>
    <property type="evidence" value="ECO:0007669"/>
    <property type="project" value="InterPro"/>
</dbReference>
<dbReference type="PANTHER" id="PTHR12465:SF0">
    <property type="entry name" value="MEDIATOR OF RNA POLYMERASE II TRANSCRIPTION SUBUNIT 20"/>
    <property type="match status" value="1"/>
</dbReference>
<feature type="compositionally biased region" description="Basic and acidic residues" evidence="5">
    <location>
        <begin position="211"/>
        <end position="222"/>
    </location>
</feature>
<dbReference type="AlphaFoldDB" id="A0A7S0GUP9"/>
<keyword evidence="4" id="KW-0804">Transcription</keyword>
<proteinExistence type="inferred from homology"/>
<keyword evidence="4" id="KW-0010">Activator</keyword>
<dbReference type="PANTHER" id="PTHR12465">
    <property type="entry name" value="UBIQUITIN SPECIFIC PROTEASE HOMOLOG 49"/>
    <property type="match status" value="1"/>
</dbReference>
<sequence length="284" mass="31043">MGARRVMYWRQPANRRTMQNYLELARAVSSRLNVLDARETRWSAEVTLRRRANEPDAPGMFVSLTARDVAEEVFHVTLDASGGAGSGFVARETGDGVATAPSSSALVADRSVLVLRAERRCVEDPIEVKEYAHRCATHRLTHRAKIEGTQFWSGDFAVRVGKVENMQGTYAGAVLEFEYGPVSVPEAAEPALREFTHFATEALRDVVSGDVHSRDVPDEKGTRNTSSDDGQSQRKENKENASEYENALVAVPDSTLAAFGLNARPFGDAAAATLYVACVMSMQS</sequence>
<dbReference type="InterPro" id="IPR013921">
    <property type="entry name" value="Mediator_Med20"/>
</dbReference>
<evidence type="ECO:0000256" key="3">
    <source>
        <dbReference type="ARBA" id="ARBA00023242"/>
    </source>
</evidence>
<protein>
    <recommendedName>
        <fullName evidence="4">Mediator of RNA polymerase II transcription subunit 20</fullName>
    </recommendedName>
    <alternativeName>
        <fullName evidence="4">Mediator complex subunit 20</fullName>
    </alternativeName>
</protein>
<evidence type="ECO:0000256" key="2">
    <source>
        <dbReference type="ARBA" id="ARBA00010743"/>
    </source>
</evidence>
<name>A0A7S0GUP9_MICPS</name>
<gene>
    <name evidence="4" type="primary">MED20</name>
    <name evidence="6" type="ORF">MSP1401_LOCUS7127</name>
</gene>
<reference evidence="6" key="1">
    <citation type="submission" date="2021-01" db="EMBL/GenBank/DDBJ databases">
        <authorList>
            <person name="Corre E."/>
            <person name="Pelletier E."/>
            <person name="Niang G."/>
            <person name="Scheremetjew M."/>
            <person name="Finn R."/>
            <person name="Kale V."/>
            <person name="Holt S."/>
            <person name="Cochrane G."/>
            <person name="Meng A."/>
            <person name="Brown T."/>
            <person name="Cohen L."/>
        </authorList>
    </citation>
    <scope>NUCLEOTIDE SEQUENCE</scope>
    <source>
        <strain evidence="6">CCAC1681</strain>
    </source>
</reference>
<comment type="similarity">
    <text evidence="2 4">Belongs to the Mediator complex subunit 20 family.</text>
</comment>
<evidence type="ECO:0000256" key="5">
    <source>
        <dbReference type="SAM" id="MobiDB-lite"/>
    </source>
</evidence>
<dbReference type="GO" id="GO:0003713">
    <property type="term" value="F:transcription coactivator activity"/>
    <property type="evidence" value="ECO:0007669"/>
    <property type="project" value="TreeGrafter"/>
</dbReference>
<organism evidence="6">
    <name type="scientific">Micromonas pusilla</name>
    <name type="common">Picoplanktonic green alga</name>
    <name type="synonym">Chromulina pusilla</name>
    <dbReference type="NCBI Taxonomy" id="38833"/>
    <lineage>
        <taxon>Eukaryota</taxon>
        <taxon>Viridiplantae</taxon>
        <taxon>Chlorophyta</taxon>
        <taxon>Mamiellophyceae</taxon>
        <taxon>Mamiellales</taxon>
        <taxon>Mamiellaceae</taxon>
        <taxon>Micromonas</taxon>
    </lineage>
</organism>
<keyword evidence="3 4" id="KW-0539">Nucleus</keyword>
<evidence type="ECO:0000256" key="1">
    <source>
        <dbReference type="ARBA" id="ARBA00004123"/>
    </source>
</evidence>
<accession>A0A7S0GUP9</accession>
<feature type="region of interest" description="Disordered" evidence="5">
    <location>
        <begin position="209"/>
        <end position="242"/>
    </location>
</feature>
<evidence type="ECO:0000256" key="4">
    <source>
        <dbReference type="RuleBase" id="RU364152"/>
    </source>
</evidence>
<evidence type="ECO:0000313" key="6">
    <source>
        <dbReference type="EMBL" id="CAD8441943.1"/>
    </source>
</evidence>
<comment type="subcellular location">
    <subcellularLocation>
        <location evidence="1 4">Nucleus</location>
    </subcellularLocation>
</comment>
<dbReference type="GO" id="GO:0006357">
    <property type="term" value="P:regulation of transcription by RNA polymerase II"/>
    <property type="evidence" value="ECO:0007669"/>
    <property type="project" value="InterPro"/>
</dbReference>
<comment type="subunit">
    <text evidence="4">Component of the Mediator complex.</text>
</comment>
<dbReference type="Pfam" id="PF08612">
    <property type="entry name" value="Med20"/>
    <property type="match status" value="1"/>
</dbReference>
<feature type="compositionally biased region" description="Basic and acidic residues" evidence="5">
    <location>
        <begin position="231"/>
        <end position="241"/>
    </location>
</feature>
<comment type="function">
    <text evidence="4">Component of the Mediator complex, a coactivator involved in the regulated transcription of nearly all RNA polymerase II-dependent genes. Mediator functions as a bridge to convey information from gene-specific regulatory proteins to the basal RNA polymerase II transcription machinery. Mediator is recruited to promoters by direct interactions with regulatory proteins and serves as a scaffold for the assembly of a functional preinitiation complex with RNA polymerase II and the general transcription factors.</text>
</comment>
<dbReference type="EMBL" id="HBEN01008593">
    <property type="protein sequence ID" value="CAD8441943.1"/>
    <property type="molecule type" value="Transcribed_RNA"/>
</dbReference>
<keyword evidence="4" id="KW-0805">Transcription regulation</keyword>